<dbReference type="InterPro" id="IPR015943">
    <property type="entry name" value="WD40/YVTN_repeat-like_dom_sf"/>
</dbReference>
<evidence type="ECO:0000313" key="4">
    <source>
        <dbReference type="Proteomes" id="UP000608522"/>
    </source>
</evidence>
<dbReference type="EMBL" id="BNED01000005">
    <property type="protein sequence ID" value="GHI79394.1"/>
    <property type="molecule type" value="Genomic_DNA"/>
</dbReference>
<keyword evidence="1" id="KW-0472">Membrane</keyword>
<protein>
    <recommendedName>
        <fullName evidence="2">Pyrrolo-quinoline quinone repeat domain-containing protein</fullName>
    </recommendedName>
</protein>
<feature type="transmembrane region" description="Helical" evidence="1">
    <location>
        <begin position="53"/>
        <end position="73"/>
    </location>
</feature>
<reference evidence="4" key="1">
    <citation type="submission" date="2023-07" db="EMBL/GenBank/DDBJ databases">
        <title>Whole genome shotgun sequence of Streptomyces spororaveus NBRC 15456.</title>
        <authorList>
            <person name="Komaki H."/>
            <person name="Tamura T."/>
        </authorList>
    </citation>
    <scope>NUCLEOTIDE SEQUENCE [LARGE SCALE GENOMIC DNA]</scope>
    <source>
        <strain evidence="4">NBRC 15456</strain>
    </source>
</reference>
<gene>
    <name evidence="3" type="ORF">Sspor_49550</name>
</gene>
<dbReference type="SUPFAM" id="SSF50998">
    <property type="entry name" value="Quinoprotein alcohol dehydrogenase-like"/>
    <property type="match status" value="1"/>
</dbReference>
<dbReference type="Pfam" id="PF13360">
    <property type="entry name" value="PQQ_2"/>
    <property type="match status" value="1"/>
</dbReference>
<organism evidence="3 4">
    <name type="scientific">Streptomyces spororaveus</name>
    <dbReference type="NCBI Taxonomy" id="284039"/>
    <lineage>
        <taxon>Bacteria</taxon>
        <taxon>Bacillati</taxon>
        <taxon>Actinomycetota</taxon>
        <taxon>Actinomycetes</taxon>
        <taxon>Kitasatosporales</taxon>
        <taxon>Streptomycetaceae</taxon>
        <taxon>Streptomyces</taxon>
    </lineage>
</organism>
<dbReference type="InterPro" id="IPR002372">
    <property type="entry name" value="PQQ_rpt_dom"/>
</dbReference>
<dbReference type="Proteomes" id="UP000608522">
    <property type="component" value="Unassembled WGS sequence"/>
</dbReference>
<evidence type="ECO:0000256" key="1">
    <source>
        <dbReference type="SAM" id="Phobius"/>
    </source>
</evidence>
<dbReference type="RefSeq" id="WP_202200980.1">
    <property type="nucleotide sequence ID" value="NZ_BAAATO010000032.1"/>
</dbReference>
<keyword evidence="4" id="KW-1185">Reference proteome</keyword>
<dbReference type="Gene3D" id="2.130.10.10">
    <property type="entry name" value="YVTN repeat-like/Quinoprotein amine dehydrogenase"/>
    <property type="match status" value="1"/>
</dbReference>
<dbReference type="Gene3D" id="2.40.128.630">
    <property type="match status" value="1"/>
</dbReference>
<keyword evidence="1" id="KW-0812">Transmembrane</keyword>
<name>A0ABQ3TG66_9ACTN</name>
<evidence type="ECO:0000259" key="2">
    <source>
        <dbReference type="Pfam" id="PF13360"/>
    </source>
</evidence>
<evidence type="ECO:0000313" key="3">
    <source>
        <dbReference type="EMBL" id="GHI79394.1"/>
    </source>
</evidence>
<feature type="domain" description="Pyrrolo-quinoline quinone repeat" evidence="2">
    <location>
        <begin position="218"/>
        <end position="425"/>
    </location>
</feature>
<sequence>MERRRPVRLLGYLAFAAAAAFAAVAALYLVLLTKLVFADAPGRMCGIDSCPRGMGTLALLAPLCAVAAWLLWRVPRKRGHRRAPVHVRVIAVCAALAALGPGWLGFEYARGPQLDLSGWQEPVHPAAAPVGVWAPEPGSLVRARRDGLVGYNGEGRKSWRLPAPERTPLCALSRTTPSGTGLVAYGESPGTCGSQVVAVDLSDGHARWTRDTGRALVAAAGASAVVADRDTVTGLDLEGGHELWRAPVPAECTVKAVDGSERHALYVEECGDSARITAVDARTGTRAWQTALPTVSRLREVRVLSAAPPVVRLTETAERGTDAVLLFDAEGRARGSVPASGPAGDLLSEPAPVLTGDLLVTAVKQGKKNGVSAYSLTDGRRVWHAAAGAGDAQIRGLAPTGPGEVGVVTSDRWWTYLSHRRLADGVRRAEPTVLRDLPLGERFTFYPGPPGSYVFVNLDRKGLLPPIFDIGPVFGW</sequence>
<keyword evidence="1" id="KW-1133">Transmembrane helix</keyword>
<comment type="caution">
    <text evidence="3">The sequence shown here is derived from an EMBL/GenBank/DDBJ whole genome shotgun (WGS) entry which is preliminary data.</text>
</comment>
<proteinExistence type="predicted"/>
<feature type="transmembrane region" description="Helical" evidence="1">
    <location>
        <begin position="12"/>
        <end position="33"/>
    </location>
</feature>
<feature type="transmembrane region" description="Helical" evidence="1">
    <location>
        <begin position="85"/>
        <end position="106"/>
    </location>
</feature>
<dbReference type="InterPro" id="IPR011047">
    <property type="entry name" value="Quinoprotein_ADH-like_sf"/>
</dbReference>
<accession>A0ABQ3TG66</accession>